<name>A0A3B3BBF5_ORYME</name>
<evidence type="ECO:0000259" key="1">
    <source>
        <dbReference type="PROSITE" id="PS50878"/>
    </source>
</evidence>
<dbReference type="GeneTree" id="ENSGT01060000248530"/>
<dbReference type="InterPro" id="IPR005135">
    <property type="entry name" value="Endo/exonuclease/phosphatase"/>
</dbReference>
<feature type="domain" description="Reverse transcriptase" evidence="1">
    <location>
        <begin position="506"/>
        <end position="776"/>
    </location>
</feature>
<dbReference type="SUPFAM" id="SSF53098">
    <property type="entry name" value="Ribonuclease H-like"/>
    <property type="match status" value="1"/>
</dbReference>
<dbReference type="AlphaFoldDB" id="A0A3B3BBF5"/>
<dbReference type="InterPro" id="IPR052560">
    <property type="entry name" value="RdDP_mobile_element"/>
</dbReference>
<dbReference type="Ensembl" id="ENSOMET00000011730.1">
    <property type="protein sequence ID" value="ENSOMEP00000002901.1"/>
    <property type="gene ID" value="ENSOMEG00000003836.1"/>
</dbReference>
<dbReference type="Gene3D" id="3.30.420.10">
    <property type="entry name" value="Ribonuclease H-like superfamily/Ribonuclease H"/>
    <property type="match status" value="1"/>
</dbReference>
<dbReference type="STRING" id="30732.ENSOMEP00000002901"/>
<dbReference type="InterPro" id="IPR036691">
    <property type="entry name" value="Endo/exonu/phosph_ase_sf"/>
</dbReference>
<sequence>MGRSEGQPQSSVKPGDIMFSFLIMVFLLQWNARSLLANGQEFKHFIREMHVKPDVVCVQETWLKPSLDFGMCGYTVLRRDRNNGVGGGCATFIKSGIPYRLLGTGSVLEYVAVEIWEKGDPITVINFYNPCARLELQSLMSIEGRGQRRVIWCGDFNAHSTVWGSVHTDTNGRVIEDLMDECELVCLNDGRGTKWNTTSGTESVLDLTLVSLGLAGISRWTTRPDSPLGSDHYPVFTSAGDKIQVTARTGIQTWCFHKADWGKFRLRCEEAVEGVGVSNSVDDLNRKFTDAVVMAALSTIPVSKGRKCRLLVPWWTEECQQAIKDRNKALKLLKNTLNLTNLVRYRRAQAKVRKTVKQAKKVSWRIFCSKIGRSTPVGDVWGMVKRMGGDRREWDYPVLMSGQETAISDQEKAEILAKHFSEVHSSGNLSERARLRTEQTKEKHLDALVKQTNTDHDLDAVFTKGEMLRALKAAKPTAPGKDQICYLMLKNLGEEALAKLLSLMNSIWIQGELPCAWKDAIIIPIRKPGKDPTKPGSYRPIALTSNLCKLMERMISARLSFELERRGVLASYQSGFRKARNTVDAVIRLEDVIRKAQVSNDSVLAVFFDIEKAYDMLWREGLLIKLNRLGIGGRTFNWIKDFLFGRRIQVRIGSALSTQFDVENGTPQGSVISPLLFLVMINDVFTSVSGGIGRSLFADDGALWKRGRNLDHIVGKVQDAVNQVEEWGYDWGFRFSVEKTKVVFFTRRKVNTNLKLRLYGEEIERVNSFKFLGVIFDARLTWKKHVDNIESKCKKVINVMRCVAGRDWGASCSALKRIYQALIKSVLDYGSVAYGSAAPSVLKRLDVLQAQALRVCCGAFRTTPVNALQVEMNEIPLCLRRKQIALNYWLHLAGHGESLPTKEVIMDCWENGRSQRNHFGEMGNLLAKECGVYDLQICPVLVFPITSPWMFVYPDVDWCLLDLKRESKGRGDLKGAFHFFSQLAYAEFTQVFTDGTKNPDTGITGFGVAVPSKNVGINRRTSDRLGVYTVEMLAVLVSLKWAELTKMDRVLVCSDSASVLQSIETFNSKSRQDILSDVLMTCSRIYRDG</sequence>
<dbReference type="InterPro" id="IPR043502">
    <property type="entry name" value="DNA/RNA_pol_sf"/>
</dbReference>
<evidence type="ECO:0000313" key="3">
    <source>
        <dbReference type="Proteomes" id="UP000261560"/>
    </source>
</evidence>
<dbReference type="InterPro" id="IPR000477">
    <property type="entry name" value="RT_dom"/>
</dbReference>
<dbReference type="CDD" id="cd01650">
    <property type="entry name" value="RT_nLTR_like"/>
    <property type="match status" value="1"/>
</dbReference>
<organism evidence="2 3">
    <name type="scientific">Oryzias melastigma</name>
    <name type="common">Marine medaka</name>
    <dbReference type="NCBI Taxonomy" id="30732"/>
    <lineage>
        <taxon>Eukaryota</taxon>
        <taxon>Metazoa</taxon>
        <taxon>Chordata</taxon>
        <taxon>Craniata</taxon>
        <taxon>Vertebrata</taxon>
        <taxon>Euteleostomi</taxon>
        <taxon>Actinopterygii</taxon>
        <taxon>Neopterygii</taxon>
        <taxon>Teleostei</taxon>
        <taxon>Neoteleostei</taxon>
        <taxon>Acanthomorphata</taxon>
        <taxon>Ovalentaria</taxon>
        <taxon>Atherinomorphae</taxon>
        <taxon>Beloniformes</taxon>
        <taxon>Adrianichthyidae</taxon>
        <taxon>Oryziinae</taxon>
        <taxon>Oryzias</taxon>
    </lineage>
</organism>
<keyword evidence="3" id="KW-1185">Reference proteome</keyword>
<dbReference type="PaxDb" id="30732-ENSOMEP00000002901"/>
<proteinExistence type="predicted"/>
<dbReference type="InterPro" id="IPR012337">
    <property type="entry name" value="RNaseH-like_sf"/>
</dbReference>
<dbReference type="InterPro" id="IPR036397">
    <property type="entry name" value="RNaseH_sf"/>
</dbReference>
<protein>
    <recommendedName>
        <fullName evidence="1">Reverse transcriptase domain-containing protein</fullName>
    </recommendedName>
</protein>
<dbReference type="Gene3D" id="3.60.10.10">
    <property type="entry name" value="Endonuclease/exonuclease/phosphatase"/>
    <property type="match status" value="1"/>
</dbReference>
<dbReference type="Pfam" id="PF14529">
    <property type="entry name" value="Exo_endo_phos_2"/>
    <property type="match status" value="1"/>
</dbReference>
<accession>A0A3B3BBF5</accession>
<dbReference type="PANTHER" id="PTHR36688">
    <property type="entry name" value="ENDO/EXONUCLEASE/PHOSPHATASE DOMAIN-CONTAINING PROTEIN"/>
    <property type="match status" value="1"/>
</dbReference>
<reference evidence="2" key="1">
    <citation type="submission" date="2025-08" db="UniProtKB">
        <authorList>
            <consortium name="Ensembl"/>
        </authorList>
    </citation>
    <scope>IDENTIFICATION</scope>
</reference>
<reference evidence="2" key="2">
    <citation type="submission" date="2025-09" db="UniProtKB">
        <authorList>
            <consortium name="Ensembl"/>
        </authorList>
    </citation>
    <scope>IDENTIFICATION</scope>
</reference>
<dbReference type="OMA" id="IVERANW"/>
<dbReference type="GO" id="GO:0003824">
    <property type="term" value="F:catalytic activity"/>
    <property type="evidence" value="ECO:0007669"/>
    <property type="project" value="InterPro"/>
</dbReference>
<dbReference type="PROSITE" id="PS50878">
    <property type="entry name" value="RT_POL"/>
    <property type="match status" value="1"/>
</dbReference>
<dbReference type="SUPFAM" id="SSF56219">
    <property type="entry name" value="DNase I-like"/>
    <property type="match status" value="1"/>
</dbReference>
<evidence type="ECO:0000313" key="2">
    <source>
        <dbReference type="Ensembl" id="ENSOMEP00000002901.1"/>
    </source>
</evidence>
<dbReference type="PANTHER" id="PTHR36688:SF2">
    <property type="entry name" value="ENDONUCLEASE_EXONUCLEASE_PHOSPHATASE DOMAIN-CONTAINING PROTEIN"/>
    <property type="match status" value="1"/>
</dbReference>
<dbReference type="Pfam" id="PF00078">
    <property type="entry name" value="RVT_1"/>
    <property type="match status" value="1"/>
</dbReference>
<dbReference type="GO" id="GO:0006259">
    <property type="term" value="P:DNA metabolic process"/>
    <property type="evidence" value="ECO:0007669"/>
    <property type="project" value="UniProtKB-ARBA"/>
</dbReference>
<dbReference type="GO" id="GO:0003676">
    <property type="term" value="F:nucleic acid binding"/>
    <property type="evidence" value="ECO:0007669"/>
    <property type="project" value="InterPro"/>
</dbReference>
<dbReference type="CDD" id="cd09276">
    <property type="entry name" value="Rnase_HI_RT_non_LTR"/>
    <property type="match status" value="1"/>
</dbReference>
<dbReference type="Proteomes" id="UP000261560">
    <property type="component" value="Unplaced"/>
</dbReference>
<dbReference type="SUPFAM" id="SSF56672">
    <property type="entry name" value="DNA/RNA polymerases"/>
    <property type="match status" value="1"/>
</dbReference>